<evidence type="ECO:0000313" key="2">
    <source>
        <dbReference type="EMBL" id="VIO64042.1"/>
    </source>
</evidence>
<dbReference type="AlphaFoldDB" id="A0A4V6J6U3"/>
<evidence type="ECO:0000256" key="1">
    <source>
        <dbReference type="SAM" id="MobiDB-lite"/>
    </source>
</evidence>
<organism evidence="2">
    <name type="scientific">Gibberella zeae</name>
    <name type="common">Wheat head blight fungus</name>
    <name type="synonym">Fusarium graminearum</name>
    <dbReference type="NCBI Taxonomy" id="5518"/>
    <lineage>
        <taxon>Eukaryota</taxon>
        <taxon>Fungi</taxon>
        <taxon>Dikarya</taxon>
        <taxon>Ascomycota</taxon>
        <taxon>Pezizomycotina</taxon>
        <taxon>Sordariomycetes</taxon>
        <taxon>Hypocreomycetidae</taxon>
        <taxon>Hypocreales</taxon>
        <taxon>Nectriaceae</taxon>
        <taxon>Fusarium</taxon>
    </lineage>
</organism>
<dbReference type="EMBL" id="CAAKMV010000190">
    <property type="protein sequence ID" value="VIO64042.1"/>
    <property type="molecule type" value="Genomic_DNA"/>
</dbReference>
<feature type="region of interest" description="Disordered" evidence="1">
    <location>
        <begin position="1"/>
        <end position="72"/>
    </location>
</feature>
<gene>
    <name evidence="2" type="ORF">FUG_LOCUS561830</name>
</gene>
<accession>A0A4V6J6U3</accession>
<protein>
    <submittedName>
        <fullName evidence="2">Uncharacterized protein</fullName>
    </submittedName>
</protein>
<feature type="compositionally biased region" description="Basic and acidic residues" evidence="1">
    <location>
        <begin position="52"/>
        <end position="63"/>
    </location>
</feature>
<sequence>MPVRRPAPDPINHRTTGDASSYSTTREAHRKQHTTTSSHLPSPRVMDSSNNNKRERESRRDNEELPLQVKRPRIEIPTEQGTTTLRSVDEIVFETVNNVGDVSQGSFAAFFEPNPQVTIADGSRLPIAGDAPVRFHYSWDRFKECMRGRLGSRTNGSTSFCCAFTCASETARPLLRYKYHFGGQVGFGSLVQLFEARLVGCRLPVARGVLDEVTVSVRFSSSDMLLSGDYLARAEAGIDESPDDDHMDVAE</sequence>
<proteinExistence type="predicted"/>
<name>A0A4V6J6U3_GIBZA</name>
<reference evidence="2" key="1">
    <citation type="submission" date="2019-04" db="EMBL/GenBank/DDBJ databases">
        <authorList>
            <person name="Melise S."/>
            <person name="Noan J."/>
            <person name="Okalmin O."/>
        </authorList>
    </citation>
    <scope>NUCLEOTIDE SEQUENCE</scope>
    <source>
        <strain evidence="2">FN9</strain>
    </source>
</reference>